<dbReference type="OrthoDB" id="8671598at2"/>
<keyword evidence="7 12" id="KW-0798">TonB box</keyword>
<keyword evidence="17" id="KW-1185">Reference proteome</keyword>
<evidence type="ECO:0000256" key="9">
    <source>
        <dbReference type="ARBA" id="ARBA00023170"/>
    </source>
</evidence>
<dbReference type="RefSeq" id="WP_093554857.1">
    <property type="nucleotide sequence ID" value="NZ_FPBO01000005.1"/>
</dbReference>
<evidence type="ECO:0000256" key="1">
    <source>
        <dbReference type="ARBA" id="ARBA00004571"/>
    </source>
</evidence>
<keyword evidence="9 16" id="KW-0675">Receptor</keyword>
<evidence type="ECO:0000256" key="3">
    <source>
        <dbReference type="ARBA" id="ARBA00022448"/>
    </source>
</evidence>
<dbReference type="InterPro" id="IPR012910">
    <property type="entry name" value="Plug_dom"/>
</dbReference>
<dbReference type="GO" id="GO:0009279">
    <property type="term" value="C:cell outer membrane"/>
    <property type="evidence" value="ECO:0007669"/>
    <property type="project" value="UniProtKB-SubCell"/>
</dbReference>
<protein>
    <submittedName>
        <fullName evidence="16">Outer membrane receptor for ferrienterochelin and colicins</fullName>
    </submittedName>
</protein>
<dbReference type="GO" id="GO:0015344">
    <property type="term" value="F:siderophore uptake transmembrane transporter activity"/>
    <property type="evidence" value="ECO:0007669"/>
    <property type="project" value="TreeGrafter"/>
</dbReference>
<feature type="chain" id="PRO_5011476884" evidence="13">
    <location>
        <begin position="21"/>
        <end position="697"/>
    </location>
</feature>
<keyword evidence="10 11" id="KW-0998">Cell outer membrane</keyword>
<evidence type="ECO:0000313" key="17">
    <source>
        <dbReference type="Proteomes" id="UP000199391"/>
    </source>
</evidence>
<organism evidence="16 17">
    <name type="scientific">Pseudoduganella namucuonensis</name>
    <dbReference type="NCBI Taxonomy" id="1035707"/>
    <lineage>
        <taxon>Bacteria</taxon>
        <taxon>Pseudomonadati</taxon>
        <taxon>Pseudomonadota</taxon>
        <taxon>Betaproteobacteria</taxon>
        <taxon>Burkholderiales</taxon>
        <taxon>Oxalobacteraceae</taxon>
        <taxon>Telluria group</taxon>
        <taxon>Pseudoduganella</taxon>
    </lineage>
</organism>
<evidence type="ECO:0000259" key="14">
    <source>
        <dbReference type="Pfam" id="PF00593"/>
    </source>
</evidence>
<feature type="signal peptide" evidence="13">
    <location>
        <begin position="1"/>
        <end position="20"/>
    </location>
</feature>
<keyword evidence="4 11" id="KW-1134">Transmembrane beta strand</keyword>
<dbReference type="AlphaFoldDB" id="A0A1I7H9E8"/>
<evidence type="ECO:0000256" key="5">
    <source>
        <dbReference type="ARBA" id="ARBA00022692"/>
    </source>
</evidence>
<dbReference type="InterPro" id="IPR036942">
    <property type="entry name" value="Beta-barrel_TonB_sf"/>
</dbReference>
<keyword evidence="5 11" id="KW-0812">Transmembrane</keyword>
<evidence type="ECO:0000256" key="2">
    <source>
        <dbReference type="ARBA" id="ARBA00009810"/>
    </source>
</evidence>
<dbReference type="Pfam" id="PF00593">
    <property type="entry name" value="TonB_dep_Rec_b-barrel"/>
    <property type="match status" value="1"/>
</dbReference>
<keyword evidence="3 11" id="KW-0813">Transport</keyword>
<feature type="domain" description="TonB-dependent receptor-like beta-barrel" evidence="14">
    <location>
        <begin position="229"/>
        <end position="659"/>
    </location>
</feature>
<evidence type="ECO:0000256" key="4">
    <source>
        <dbReference type="ARBA" id="ARBA00022452"/>
    </source>
</evidence>
<comment type="subcellular location">
    <subcellularLocation>
        <location evidence="1 11">Cell outer membrane</location>
        <topology evidence="1 11">Multi-pass membrane protein</topology>
    </subcellularLocation>
</comment>
<feature type="domain" description="TonB-dependent receptor plug" evidence="15">
    <location>
        <begin position="38"/>
        <end position="135"/>
    </location>
</feature>
<name>A0A1I7H9E8_9BURK</name>
<dbReference type="CDD" id="cd01347">
    <property type="entry name" value="ligand_gated_channel"/>
    <property type="match status" value="1"/>
</dbReference>
<dbReference type="Gene3D" id="2.170.130.10">
    <property type="entry name" value="TonB-dependent receptor, plug domain"/>
    <property type="match status" value="1"/>
</dbReference>
<reference evidence="17" key="1">
    <citation type="submission" date="2016-10" db="EMBL/GenBank/DDBJ databases">
        <authorList>
            <person name="Varghese N."/>
            <person name="Submissions S."/>
        </authorList>
    </citation>
    <scope>NUCLEOTIDE SEQUENCE [LARGE SCALE GENOMIC DNA]</scope>
    <source>
        <strain evidence="17">CGMCC 1.11014</strain>
    </source>
</reference>
<dbReference type="PROSITE" id="PS52016">
    <property type="entry name" value="TONB_DEPENDENT_REC_3"/>
    <property type="match status" value="1"/>
</dbReference>
<evidence type="ECO:0000256" key="11">
    <source>
        <dbReference type="PROSITE-ProRule" id="PRU01360"/>
    </source>
</evidence>
<dbReference type="STRING" id="1035707.SAMN05216552_100572"/>
<dbReference type="Gene3D" id="2.40.170.20">
    <property type="entry name" value="TonB-dependent receptor, beta-barrel domain"/>
    <property type="match status" value="1"/>
</dbReference>
<evidence type="ECO:0000259" key="15">
    <source>
        <dbReference type="Pfam" id="PF07715"/>
    </source>
</evidence>
<dbReference type="GO" id="GO:0044718">
    <property type="term" value="P:siderophore transmembrane transport"/>
    <property type="evidence" value="ECO:0007669"/>
    <property type="project" value="TreeGrafter"/>
</dbReference>
<evidence type="ECO:0000256" key="7">
    <source>
        <dbReference type="ARBA" id="ARBA00023077"/>
    </source>
</evidence>
<proteinExistence type="inferred from homology"/>
<dbReference type="Proteomes" id="UP000199391">
    <property type="component" value="Unassembled WGS sequence"/>
</dbReference>
<evidence type="ECO:0000256" key="8">
    <source>
        <dbReference type="ARBA" id="ARBA00023136"/>
    </source>
</evidence>
<accession>A0A1I7H9E8</accession>
<evidence type="ECO:0000256" key="13">
    <source>
        <dbReference type="SAM" id="SignalP"/>
    </source>
</evidence>
<evidence type="ECO:0000256" key="6">
    <source>
        <dbReference type="ARBA" id="ARBA00022729"/>
    </source>
</evidence>
<dbReference type="InterPro" id="IPR037066">
    <property type="entry name" value="Plug_dom_sf"/>
</dbReference>
<dbReference type="PANTHER" id="PTHR30069:SF29">
    <property type="entry name" value="HEMOGLOBIN AND HEMOGLOBIN-HAPTOGLOBIN-BINDING PROTEIN 1-RELATED"/>
    <property type="match status" value="1"/>
</dbReference>
<comment type="similarity">
    <text evidence="2 11 12">Belongs to the TonB-dependent receptor family.</text>
</comment>
<dbReference type="SUPFAM" id="SSF56935">
    <property type="entry name" value="Porins"/>
    <property type="match status" value="1"/>
</dbReference>
<sequence>MQSRLCALAAALACHASASAQEVQKVQVTGAKYDQRRQDTASTIVLGAEELRRQGDRTLAEVLRRVAGITVGDGAGKGGEIRMRGLGNGYTQILLNGTAAPAGFAIDALSPDLIERVEILRTASSELGAQSIAGTINIILRKGAPRASKELKPGMAWAGGERRPSLSLLASDKVDALSWSVAATASQTGEPDDTVYRETVTAPDGTLVTDRLNPVHERNKGLSLNITPRLNWSGNGDAWSLQGYITPYKRTTAVDARETLLAGEYSAVPRNGRRVDLRGVLLRGDLEWRRALASGAKLEAKLGGLHNPRGSDYEFHSMAGGVRSPDLRRVRSDIDESGATFSGKYVAPAAGGHALALGWDTGHTERSQSRMEHDFMLAADIAELYDGTIRRAALYAQDDWDIAPAWSLSAGLRWESLATRIAGTGVAEVARRSSIPAPTVQLLYKPTPRDQFRAGLARTYKAPAMLDLIPRRYTVDNNNTQTNPDTRGNPALRPETAWGMDVAYDHYPAKDGLLGASAYLRRIDDVTLPLLLNEGGRWVRTPSNQGRADAWGVALEAKGALGPAFTGRASLARNWSRVAAVAGPDNRLDRQPKLTASVGLDYKAGDAFKAGADFSHQSGGRARVSAQLSSVAPAQRKLDLYAVWSLAAATRLRLGASNLLRRDTQAVQAYAGPAGTRRVEGLTSGYATLRAGIEHNW</sequence>
<evidence type="ECO:0000313" key="16">
    <source>
        <dbReference type="EMBL" id="SFU57156.1"/>
    </source>
</evidence>
<evidence type="ECO:0000256" key="10">
    <source>
        <dbReference type="ARBA" id="ARBA00023237"/>
    </source>
</evidence>
<dbReference type="Pfam" id="PF07715">
    <property type="entry name" value="Plug"/>
    <property type="match status" value="1"/>
</dbReference>
<dbReference type="PANTHER" id="PTHR30069">
    <property type="entry name" value="TONB-DEPENDENT OUTER MEMBRANE RECEPTOR"/>
    <property type="match status" value="1"/>
</dbReference>
<dbReference type="EMBL" id="FPBO01000005">
    <property type="protein sequence ID" value="SFU57156.1"/>
    <property type="molecule type" value="Genomic_DNA"/>
</dbReference>
<gene>
    <name evidence="16" type="ORF">SAMN05216552_100572</name>
</gene>
<keyword evidence="6 13" id="KW-0732">Signal</keyword>
<evidence type="ECO:0000256" key="12">
    <source>
        <dbReference type="RuleBase" id="RU003357"/>
    </source>
</evidence>
<dbReference type="InterPro" id="IPR000531">
    <property type="entry name" value="Beta-barrel_TonB"/>
</dbReference>
<dbReference type="InterPro" id="IPR039426">
    <property type="entry name" value="TonB-dep_rcpt-like"/>
</dbReference>
<keyword evidence="8 11" id="KW-0472">Membrane</keyword>